<dbReference type="EMBL" id="MUJZ01060527">
    <property type="protein sequence ID" value="OTF71533.1"/>
    <property type="molecule type" value="Genomic_DNA"/>
</dbReference>
<evidence type="ECO:0000313" key="1">
    <source>
        <dbReference type="EMBL" id="OTF71533.1"/>
    </source>
</evidence>
<reference evidence="1 2" key="1">
    <citation type="submission" date="2017-03" db="EMBL/GenBank/DDBJ databases">
        <title>Genome Survey of Euroglyphus maynei.</title>
        <authorList>
            <person name="Arlian L.G."/>
            <person name="Morgan M.S."/>
            <person name="Rider S.D."/>
        </authorList>
    </citation>
    <scope>NUCLEOTIDE SEQUENCE [LARGE SCALE GENOMIC DNA]</scope>
    <source>
        <strain evidence="1">Arlian Lab</strain>
        <tissue evidence="1">Whole body</tissue>
    </source>
</reference>
<gene>
    <name evidence="1" type="ORF">BLA29_000244</name>
</gene>
<accession>A0A1Y3AV40</accession>
<proteinExistence type="predicted"/>
<sequence>MDDLIRSEQRIKEKNSGLLLKCFLCEKLDELRGKTVFFSTKTQFSHHLHNWHQDYLTSFDSYAQPTISVNLIDQEPSTSGNVNLIYQEPSTSRNLINEDIEMIDSPFNVENEDITASSINLNKYTVRTN</sequence>
<organism evidence="1 2">
    <name type="scientific">Euroglyphus maynei</name>
    <name type="common">Mayne's house dust mite</name>
    <dbReference type="NCBI Taxonomy" id="6958"/>
    <lineage>
        <taxon>Eukaryota</taxon>
        <taxon>Metazoa</taxon>
        <taxon>Ecdysozoa</taxon>
        <taxon>Arthropoda</taxon>
        <taxon>Chelicerata</taxon>
        <taxon>Arachnida</taxon>
        <taxon>Acari</taxon>
        <taxon>Acariformes</taxon>
        <taxon>Sarcoptiformes</taxon>
        <taxon>Astigmata</taxon>
        <taxon>Psoroptidia</taxon>
        <taxon>Analgoidea</taxon>
        <taxon>Pyroglyphidae</taxon>
        <taxon>Pyroglyphinae</taxon>
        <taxon>Euroglyphus</taxon>
    </lineage>
</organism>
<protein>
    <submittedName>
        <fullName evidence="1">Uncharacterized protein</fullName>
    </submittedName>
</protein>
<keyword evidence="2" id="KW-1185">Reference proteome</keyword>
<evidence type="ECO:0000313" key="2">
    <source>
        <dbReference type="Proteomes" id="UP000194236"/>
    </source>
</evidence>
<name>A0A1Y3AV40_EURMA</name>
<dbReference type="AlphaFoldDB" id="A0A1Y3AV40"/>
<comment type="caution">
    <text evidence="1">The sequence shown here is derived from an EMBL/GenBank/DDBJ whole genome shotgun (WGS) entry which is preliminary data.</text>
</comment>
<dbReference type="Proteomes" id="UP000194236">
    <property type="component" value="Unassembled WGS sequence"/>
</dbReference>